<organism evidence="5 6">
    <name type="scientific">Desulfotomaculum copahuensis</name>
    <dbReference type="NCBI Taxonomy" id="1838280"/>
    <lineage>
        <taxon>Bacteria</taxon>
        <taxon>Bacillati</taxon>
        <taxon>Bacillota</taxon>
        <taxon>Clostridia</taxon>
        <taxon>Eubacteriales</taxon>
        <taxon>Desulfotomaculaceae</taxon>
        <taxon>Desulfotomaculum</taxon>
    </lineage>
</organism>
<gene>
    <name evidence="5" type="ORF">A6M21_06800</name>
</gene>
<reference evidence="5 6" key="1">
    <citation type="submission" date="2016-04" db="EMBL/GenBank/DDBJ databases">
        <authorList>
            <person name="Evans L.H."/>
            <person name="Alamgir A."/>
            <person name="Owens N."/>
            <person name="Weber N.D."/>
            <person name="Virtaneva K."/>
            <person name="Barbian K."/>
            <person name="Babar A."/>
            <person name="Rosenke K."/>
        </authorList>
    </citation>
    <scope>NUCLEOTIDE SEQUENCE [LARGE SCALE GENOMIC DNA]</scope>
    <source>
        <strain evidence="5 6">LMa1</strain>
    </source>
</reference>
<protein>
    <submittedName>
        <fullName evidence="5">Uncharacterized protein</fullName>
    </submittedName>
</protein>
<dbReference type="STRING" id="1838280.A6M21_06800"/>
<evidence type="ECO:0000313" key="6">
    <source>
        <dbReference type="Proteomes" id="UP000078532"/>
    </source>
</evidence>
<keyword evidence="6" id="KW-1185">Reference proteome</keyword>
<dbReference type="Proteomes" id="UP000078532">
    <property type="component" value="Unassembled WGS sequence"/>
</dbReference>
<evidence type="ECO:0000259" key="4">
    <source>
        <dbReference type="PROSITE" id="PS51203"/>
    </source>
</evidence>
<dbReference type="Pfam" id="PF00011">
    <property type="entry name" value="HSP20"/>
    <property type="match status" value="1"/>
</dbReference>
<feature type="domain" description="CS" evidence="4">
    <location>
        <begin position="47"/>
        <end position="149"/>
    </location>
</feature>
<sequence>MFDQEKFQQWSKMAQKMYGRDFWSSVFNNPQAKEMINNFAGLMDGDKAFPRVDVYQTAQEFYILVDLPGVRKEDVLIQVVGDRLEVKGSVHNPYHGFQTLSAERFTGNFQRTVQLPDYVDHAHYTAKFSDGLLEIRLPRAAESPVKTLHID</sequence>
<dbReference type="InterPro" id="IPR008978">
    <property type="entry name" value="HSP20-like_chaperone"/>
</dbReference>
<comment type="caution">
    <text evidence="5">The sequence shown here is derived from an EMBL/GenBank/DDBJ whole genome shotgun (WGS) entry which is preliminary data.</text>
</comment>
<dbReference type="InterPro" id="IPR007052">
    <property type="entry name" value="CS_dom"/>
</dbReference>
<dbReference type="PANTHER" id="PTHR11527">
    <property type="entry name" value="HEAT-SHOCK PROTEIN 20 FAMILY MEMBER"/>
    <property type="match status" value="1"/>
</dbReference>
<comment type="similarity">
    <text evidence="1 2">Belongs to the small heat shock protein (HSP20) family.</text>
</comment>
<evidence type="ECO:0000313" key="5">
    <source>
        <dbReference type="EMBL" id="OAT85245.1"/>
    </source>
</evidence>
<dbReference type="PROSITE" id="PS01031">
    <property type="entry name" value="SHSP"/>
    <property type="match status" value="1"/>
</dbReference>
<dbReference type="SUPFAM" id="SSF49764">
    <property type="entry name" value="HSP20-like chaperones"/>
    <property type="match status" value="1"/>
</dbReference>
<proteinExistence type="inferred from homology"/>
<accession>A0A1B7LGL6</accession>
<dbReference type="CDD" id="cd06464">
    <property type="entry name" value="ACD_sHsps-like"/>
    <property type="match status" value="1"/>
</dbReference>
<dbReference type="EMBL" id="LYVF01000069">
    <property type="protein sequence ID" value="OAT85245.1"/>
    <property type="molecule type" value="Genomic_DNA"/>
</dbReference>
<name>A0A1B7LGL6_9FIRM</name>
<dbReference type="InterPro" id="IPR002068">
    <property type="entry name" value="A-crystallin/Hsp20_dom"/>
</dbReference>
<evidence type="ECO:0000259" key="3">
    <source>
        <dbReference type="PROSITE" id="PS01031"/>
    </source>
</evidence>
<dbReference type="OrthoDB" id="9811615at2"/>
<dbReference type="RefSeq" id="WP_066666988.1">
    <property type="nucleotide sequence ID" value="NZ_LYVF01000069.1"/>
</dbReference>
<dbReference type="AlphaFoldDB" id="A0A1B7LGL6"/>
<evidence type="ECO:0000256" key="2">
    <source>
        <dbReference type="RuleBase" id="RU003616"/>
    </source>
</evidence>
<dbReference type="PROSITE" id="PS51203">
    <property type="entry name" value="CS"/>
    <property type="match status" value="1"/>
</dbReference>
<dbReference type="Gene3D" id="2.60.40.790">
    <property type="match status" value="1"/>
</dbReference>
<dbReference type="InterPro" id="IPR031107">
    <property type="entry name" value="Small_HSP"/>
</dbReference>
<feature type="domain" description="SHSP" evidence="3">
    <location>
        <begin position="43"/>
        <end position="151"/>
    </location>
</feature>
<evidence type="ECO:0000256" key="1">
    <source>
        <dbReference type="PROSITE-ProRule" id="PRU00285"/>
    </source>
</evidence>